<keyword evidence="2" id="KW-1185">Reference proteome</keyword>
<accession>A0A0B5FK97</accession>
<dbReference type="AlphaFoldDB" id="A0A0B5FK97"/>
<gene>
    <name evidence="1" type="ORF">GSUB_00235</name>
</gene>
<dbReference type="OrthoDB" id="5397147at2"/>
<name>A0A0B5FK97_9BACT</name>
<evidence type="ECO:0000313" key="2">
    <source>
        <dbReference type="Proteomes" id="UP000035036"/>
    </source>
</evidence>
<evidence type="ECO:0000313" key="1">
    <source>
        <dbReference type="EMBL" id="AJF07833.1"/>
    </source>
</evidence>
<reference evidence="1 2" key="1">
    <citation type="journal article" date="2015" name="Genome Announc.">
        <title>Genomes of Geoalkalibacter ferrihydriticus Z-0531T and Geoalkalibacter subterraneus Red1T, Two Haloalkaliphilic Metal-Reducing Deltaproteobacteria.</title>
        <authorList>
            <person name="Badalamenti J.P."/>
            <person name="Krajmalnik-Brown R."/>
            <person name="Torres C.I."/>
            <person name="Bond D.R."/>
        </authorList>
    </citation>
    <scope>NUCLEOTIDE SEQUENCE [LARGE SCALE GENOMIC DNA]</scope>
    <source>
        <strain evidence="1 2">Red1</strain>
    </source>
</reference>
<protein>
    <submittedName>
        <fullName evidence="1">Cytotoxic translational repressor of toxin-antitoxin stability system</fullName>
    </submittedName>
</protein>
<dbReference type="InterPro" id="IPR035093">
    <property type="entry name" value="RelE/ParE_toxin_dom_sf"/>
</dbReference>
<dbReference type="HOGENOM" id="CLU_171169_0_0_7"/>
<dbReference type="RefSeq" id="WP_040201837.1">
    <property type="nucleotide sequence ID" value="NZ_CP010311.1"/>
</dbReference>
<dbReference type="EMBL" id="CP010311">
    <property type="protein sequence ID" value="AJF07833.1"/>
    <property type="molecule type" value="Genomic_DNA"/>
</dbReference>
<organism evidence="1 2">
    <name type="scientific">Geoalkalibacter subterraneus</name>
    <dbReference type="NCBI Taxonomy" id="483547"/>
    <lineage>
        <taxon>Bacteria</taxon>
        <taxon>Pseudomonadati</taxon>
        <taxon>Thermodesulfobacteriota</taxon>
        <taxon>Desulfuromonadia</taxon>
        <taxon>Desulfuromonadales</taxon>
        <taxon>Geoalkalibacteraceae</taxon>
        <taxon>Geoalkalibacter</taxon>
    </lineage>
</organism>
<sequence>MTWNVHFSRQAQKQTARLPVKIQGILQVLVIDLEKNGPVRGNWANYGKLTGRRHHCHLKKGKPCYVAVWEVADKEIKLIEVVYAGTHEKAPY</sequence>
<dbReference type="STRING" id="483547.GSUB_00235"/>
<proteinExistence type="predicted"/>
<dbReference type="KEGG" id="gsb:GSUB_00235"/>
<dbReference type="Proteomes" id="UP000035036">
    <property type="component" value="Chromosome"/>
</dbReference>
<dbReference type="SUPFAM" id="SSF143011">
    <property type="entry name" value="RelE-like"/>
    <property type="match status" value="1"/>
</dbReference>